<dbReference type="AlphaFoldDB" id="A0A8J4PSH0"/>
<proteinExistence type="predicted"/>
<reference evidence="2" key="1">
    <citation type="submission" date="2020-01" db="EMBL/GenBank/DDBJ databases">
        <title>Development of genomics and gene disruption for Polysphondylium violaceum indicates a role for the polyketide synthase stlB in stalk morphogenesis.</title>
        <authorList>
            <person name="Narita B."/>
            <person name="Kawabe Y."/>
            <person name="Kin K."/>
            <person name="Saito T."/>
            <person name="Gibbs R."/>
            <person name="Kuspa A."/>
            <person name="Muzny D."/>
            <person name="Queller D."/>
            <person name="Richards S."/>
            <person name="Strassman J."/>
            <person name="Sucgang R."/>
            <person name="Worley K."/>
            <person name="Schaap P."/>
        </authorList>
    </citation>
    <scope>NUCLEOTIDE SEQUENCE</scope>
    <source>
        <strain evidence="2">QSvi11</strain>
    </source>
</reference>
<keyword evidence="1" id="KW-0812">Transmembrane</keyword>
<accession>A0A8J4PSH0</accession>
<feature type="transmembrane region" description="Helical" evidence="1">
    <location>
        <begin position="6"/>
        <end position="24"/>
    </location>
</feature>
<keyword evidence="1" id="KW-1133">Transmembrane helix</keyword>
<comment type="caution">
    <text evidence="2">The sequence shown here is derived from an EMBL/GenBank/DDBJ whole genome shotgun (WGS) entry which is preliminary data.</text>
</comment>
<keyword evidence="1" id="KW-0472">Membrane</keyword>
<gene>
    <name evidence="2" type="ORF">CYY_010054</name>
</gene>
<name>A0A8J4PSH0_9MYCE</name>
<keyword evidence="3" id="KW-1185">Reference proteome</keyword>
<evidence type="ECO:0000313" key="3">
    <source>
        <dbReference type="Proteomes" id="UP000695562"/>
    </source>
</evidence>
<protein>
    <submittedName>
        <fullName evidence="2">Uncharacterized protein</fullName>
    </submittedName>
</protein>
<evidence type="ECO:0000313" key="2">
    <source>
        <dbReference type="EMBL" id="KAF2068621.1"/>
    </source>
</evidence>
<evidence type="ECO:0000256" key="1">
    <source>
        <dbReference type="SAM" id="Phobius"/>
    </source>
</evidence>
<dbReference type="Proteomes" id="UP000695562">
    <property type="component" value="Unassembled WGS sequence"/>
</dbReference>
<sequence length="245" mass="27806">MGVSNQLISLSLVLFLIFYFKIVVVSSLRAEASRNANDNDFYAVNGNCTSIYTVYVYDLTSPNLGIAFDPQILSGYNLAPAYNGTGAYFQLYITSQSTQTEYQMRIDSNLDFTLLSIPITCQIMPLPVFREIGLVNPMYAGMFNVYFFQVENKILRAQFSTYTVSSIYWEMGLVSLDQITFRLELSPSFTRTGPENLTIGINYENDHTTQIELFLPFNENPDKITNVQYSPKTPTLSDKFAVIQF</sequence>
<dbReference type="EMBL" id="AJWJ01000904">
    <property type="protein sequence ID" value="KAF2068621.1"/>
    <property type="molecule type" value="Genomic_DNA"/>
</dbReference>
<organism evidence="2 3">
    <name type="scientific">Polysphondylium violaceum</name>
    <dbReference type="NCBI Taxonomy" id="133409"/>
    <lineage>
        <taxon>Eukaryota</taxon>
        <taxon>Amoebozoa</taxon>
        <taxon>Evosea</taxon>
        <taxon>Eumycetozoa</taxon>
        <taxon>Dictyostelia</taxon>
        <taxon>Dictyosteliales</taxon>
        <taxon>Dictyosteliaceae</taxon>
        <taxon>Polysphondylium</taxon>
    </lineage>
</organism>